<dbReference type="InterPro" id="IPR012349">
    <property type="entry name" value="Split_barrel_FMN-bd"/>
</dbReference>
<evidence type="ECO:0000256" key="4">
    <source>
        <dbReference type="ARBA" id="ARBA00038054"/>
    </source>
</evidence>
<dbReference type="Proteomes" id="UP000198384">
    <property type="component" value="Unassembled WGS sequence"/>
</dbReference>
<dbReference type="SUPFAM" id="SSF50475">
    <property type="entry name" value="FMN-binding split barrel"/>
    <property type="match status" value="1"/>
</dbReference>
<protein>
    <submittedName>
        <fullName evidence="6">NADH-FMN oxidoreductase RutF, flavin reductase (DIM6/NTAB) family</fullName>
    </submittedName>
</protein>
<evidence type="ECO:0000259" key="5">
    <source>
        <dbReference type="Pfam" id="PF01613"/>
    </source>
</evidence>
<accession>A0A238YQR8</accession>
<evidence type="ECO:0000313" key="7">
    <source>
        <dbReference type="Proteomes" id="UP000198384"/>
    </source>
</evidence>
<reference evidence="6 7" key="1">
    <citation type="submission" date="2017-06" db="EMBL/GenBank/DDBJ databases">
        <authorList>
            <person name="Kim H.J."/>
            <person name="Triplett B.A."/>
        </authorList>
    </citation>
    <scope>NUCLEOTIDE SEQUENCE [LARGE SCALE GENOMIC DNA]</scope>
    <source>
        <strain evidence="6 7">DSM 29150</strain>
    </source>
</reference>
<dbReference type="Pfam" id="PF01613">
    <property type="entry name" value="Flavin_Reduct"/>
    <property type="match status" value="1"/>
</dbReference>
<proteinExistence type="inferred from homology"/>
<comment type="similarity">
    <text evidence="4">Belongs to the flavoredoxin family.</text>
</comment>
<keyword evidence="7" id="KW-1185">Reference proteome</keyword>
<dbReference type="PANTHER" id="PTHR33798">
    <property type="entry name" value="FLAVOPROTEIN OXYGENASE"/>
    <property type="match status" value="1"/>
</dbReference>
<gene>
    <name evidence="6" type="ORF">SAMN06265371_11092</name>
</gene>
<dbReference type="GO" id="GO:0010181">
    <property type="term" value="F:FMN binding"/>
    <property type="evidence" value="ECO:0007669"/>
    <property type="project" value="InterPro"/>
</dbReference>
<organism evidence="6 7">
    <name type="scientific">Lutibacter agarilyticus</name>
    <dbReference type="NCBI Taxonomy" id="1109740"/>
    <lineage>
        <taxon>Bacteria</taxon>
        <taxon>Pseudomonadati</taxon>
        <taxon>Bacteroidota</taxon>
        <taxon>Flavobacteriia</taxon>
        <taxon>Flavobacteriales</taxon>
        <taxon>Flavobacteriaceae</taxon>
        <taxon>Lutibacter</taxon>
    </lineage>
</organism>
<dbReference type="InterPro" id="IPR002563">
    <property type="entry name" value="Flavin_Rdtase-like_dom"/>
</dbReference>
<sequence length="205" mass="23185">MIYLNNQEINKLEHLYKINLINSCAGYKSANLIATKSATGNTNVAIFSSVIHLGSEPPLLGFILRPTSAPRNTYDNIMETGFFTINHIHNNILKDAHHTSAKYKKDISEFDVTNLETDYKNSFYAPFVKDCPIQLALKYIEAYDIKANNTKLVIGEIQGLYIKDELLHNDGFINLSEGQIATINGLNGYAIPQLKERFNYQRPIK</sequence>
<dbReference type="EMBL" id="FZNT01000010">
    <property type="protein sequence ID" value="SNR73360.1"/>
    <property type="molecule type" value="Genomic_DNA"/>
</dbReference>
<dbReference type="PANTHER" id="PTHR33798:SF5">
    <property type="entry name" value="FLAVIN REDUCTASE LIKE DOMAIN-CONTAINING PROTEIN"/>
    <property type="match status" value="1"/>
</dbReference>
<evidence type="ECO:0000256" key="3">
    <source>
        <dbReference type="ARBA" id="ARBA00022643"/>
    </source>
</evidence>
<dbReference type="OrthoDB" id="5293996at2"/>
<dbReference type="Gene3D" id="2.30.110.10">
    <property type="entry name" value="Electron Transport, Fmn-binding Protein, Chain A"/>
    <property type="match status" value="1"/>
</dbReference>
<evidence type="ECO:0000256" key="1">
    <source>
        <dbReference type="ARBA" id="ARBA00001917"/>
    </source>
</evidence>
<dbReference type="RefSeq" id="WP_089382661.1">
    <property type="nucleotide sequence ID" value="NZ_FZNT01000010.1"/>
</dbReference>
<keyword evidence="2" id="KW-0285">Flavoprotein</keyword>
<dbReference type="AlphaFoldDB" id="A0A238YQR8"/>
<keyword evidence="3" id="KW-0288">FMN</keyword>
<dbReference type="GO" id="GO:0016646">
    <property type="term" value="F:oxidoreductase activity, acting on the CH-NH group of donors, NAD or NADP as acceptor"/>
    <property type="evidence" value="ECO:0007669"/>
    <property type="project" value="UniProtKB-ARBA"/>
</dbReference>
<name>A0A238YQR8_9FLAO</name>
<comment type="cofactor">
    <cofactor evidence="1">
        <name>FMN</name>
        <dbReference type="ChEBI" id="CHEBI:58210"/>
    </cofactor>
</comment>
<feature type="domain" description="Flavin reductase like" evidence="5">
    <location>
        <begin position="32"/>
        <end position="167"/>
    </location>
</feature>
<evidence type="ECO:0000313" key="6">
    <source>
        <dbReference type="EMBL" id="SNR73360.1"/>
    </source>
</evidence>
<evidence type="ECO:0000256" key="2">
    <source>
        <dbReference type="ARBA" id="ARBA00022630"/>
    </source>
</evidence>